<dbReference type="EMBL" id="LQOY01000215">
    <property type="protein sequence ID" value="ORV72072.1"/>
    <property type="molecule type" value="Genomic_DNA"/>
</dbReference>
<reference evidence="1 2" key="1">
    <citation type="submission" date="2016-01" db="EMBL/GenBank/DDBJ databases">
        <title>The new phylogeny of the genus Mycobacterium.</title>
        <authorList>
            <person name="Tarcisio F."/>
            <person name="Conor M."/>
            <person name="Antonella G."/>
            <person name="Elisabetta G."/>
            <person name="Giulia F.S."/>
            <person name="Sara T."/>
            <person name="Anna F."/>
            <person name="Clotilde B."/>
            <person name="Roberto B."/>
            <person name="Veronica D.S."/>
            <person name="Fabio R."/>
            <person name="Monica P."/>
            <person name="Olivier J."/>
            <person name="Enrico T."/>
            <person name="Nicola S."/>
        </authorList>
    </citation>
    <scope>NUCLEOTIDE SEQUENCE [LARGE SCALE GENOMIC DNA]</scope>
    <source>
        <strain evidence="1 2">DSM 44160</strain>
    </source>
</reference>
<dbReference type="AlphaFoldDB" id="A0A1X1VSN1"/>
<dbReference type="Gene3D" id="1.20.1290.30">
    <property type="match status" value="1"/>
</dbReference>
<evidence type="ECO:0000313" key="1">
    <source>
        <dbReference type="EMBL" id="ORV72072.1"/>
    </source>
</evidence>
<protein>
    <submittedName>
        <fullName evidence="1">Uncharacterized protein</fullName>
    </submittedName>
</protein>
<name>A0A1X1VSN1_MYCGO</name>
<organism evidence="1 2">
    <name type="scientific">Mycobacterium gordonae</name>
    <dbReference type="NCBI Taxonomy" id="1778"/>
    <lineage>
        <taxon>Bacteria</taxon>
        <taxon>Bacillati</taxon>
        <taxon>Actinomycetota</taxon>
        <taxon>Actinomycetes</taxon>
        <taxon>Mycobacteriales</taxon>
        <taxon>Mycobacteriaceae</taxon>
        <taxon>Mycobacterium</taxon>
    </lineage>
</organism>
<dbReference type="Proteomes" id="UP000193928">
    <property type="component" value="Unassembled WGS sequence"/>
</dbReference>
<dbReference type="RefSeq" id="WP_069432773.1">
    <property type="nucleotide sequence ID" value="NZ_MIHG01000003.1"/>
</dbReference>
<dbReference type="InterPro" id="IPR037210">
    <property type="entry name" value="YoaC-like_sf"/>
</dbReference>
<evidence type="ECO:0000313" key="2">
    <source>
        <dbReference type="Proteomes" id="UP000193928"/>
    </source>
</evidence>
<keyword evidence="2" id="KW-1185">Reference proteome</keyword>
<comment type="caution">
    <text evidence="1">The sequence shown here is derived from an EMBL/GenBank/DDBJ whole genome shotgun (WGS) entry which is preliminary data.</text>
</comment>
<accession>A0A1X1VSN1</accession>
<proteinExistence type="predicted"/>
<gene>
    <name evidence="1" type="ORF">AWC08_04120</name>
</gene>
<sequence>MVEGLKTLTHSVNMANDLAGHWTAATPSLYCARLKDGGYRLPADSVCSWAIANGWPARAAERLRSLAADFEAGKRPRLQGGYPLRSDILDVWRQEASQA</sequence>